<dbReference type="PANTHER" id="PTHR43579:SF1">
    <property type="entry name" value="NEUTRAL METALLOPROTEINASE"/>
    <property type="match status" value="1"/>
</dbReference>
<sequence length="347" mass="37170">MRHSIVPPYLLAKIASAERPELREAARSARRALALDVPLRAARISLSLDGWSGSLLVELERDTPERTISDAVGSEELPGRIVRREGDDPTGDRAVDEAYDGLGATSRLLRDGFGRRSIDGRGLPLDATVHYGTAYDNAFWDGARMVFGDGDGVVFNRFTASLSVIGHELAHGVTQHSANFVYQGQSGALNESVSDVVGALVEQHESGQTADQASWLIGAGLFTDQVQGAALRSMAAPGTAYDDDVLGRDPQPAHLREFVETEDDYGGVHINSGIPNRAFFLTATALGGFAWERAGRIWYDALLSRIPANAGFARFAEATRHAAALRFGEGSAEHLAVSDGWAEVGVV</sequence>
<accession>A0ABV6RXW7</accession>
<dbReference type="Gene3D" id="1.10.390.10">
    <property type="entry name" value="Neutral Protease Domain 2"/>
    <property type="match status" value="1"/>
</dbReference>
<protein>
    <recommendedName>
        <fullName evidence="7">Neutral metalloproteinase</fullName>
        <ecNumber evidence="7">3.4.24.-</ecNumber>
    </recommendedName>
</protein>
<dbReference type="InterPro" id="IPR013856">
    <property type="entry name" value="Peptidase_M4_domain"/>
</dbReference>
<dbReference type="CDD" id="cd09597">
    <property type="entry name" value="M4_TLP"/>
    <property type="match status" value="1"/>
</dbReference>
<proteinExistence type="inferred from homology"/>
<dbReference type="Proteomes" id="UP001589896">
    <property type="component" value="Unassembled WGS sequence"/>
</dbReference>
<comment type="caution">
    <text evidence="10">The sequence shown here is derived from an EMBL/GenBank/DDBJ whole genome shotgun (WGS) entry which is preliminary data.</text>
</comment>
<keyword evidence="3" id="KW-0479">Metal-binding</keyword>
<keyword evidence="11" id="KW-1185">Reference proteome</keyword>
<dbReference type="Gene3D" id="3.10.170.10">
    <property type="match status" value="1"/>
</dbReference>
<dbReference type="EC" id="3.4.24.-" evidence="7"/>
<comment type="function">
    <text evidence="7">Extracellular zinc metalloprotease.</text>
</comment>
<name>A0ABV6RXW7_9GAMM</name>
<gene>
    <name evidence="10" type="ORF">ACFFGH_27695</name>
</gene>
<dbReference type="Pfam" id="PF01447">
    <property type="entry name" value="Peptidase_M4"/>
    <property type="match status" value="1"/>
</dbReference>
<keyword evidence="5 7" id="KW-0862">Zinc</keyword>
<dbReference type="InterPro" id="IPR001570">
    <property type="entry name" value="Peptidase_M4_C_domain"/>
</dbReference>
<comment type="cofactor">
    <cofactor evidence="7">
        <name>Zn(2+)</name>
        <dbReference type="ChEBI" id="CHEBI:29105"/>
    </cofactor>
</comment>
<evidence type="ECO:0000313" key="10">
    <source>
        <dbReference type="EMBL" id="MFC0681631.1"/>
    </source>
</evidence>
<keyword evidence="7" id="KW-0964">Secreted</keyword>
<evidence type="ECO:0000259" key="9">
    <source>
        <dbReference type="Pfam" id="PF02868"/>
    </source>
</evidence>
<dbReference type="RefSeq" id="WP_386674600.1">
    <property type="nucleotide sequence ID" value="NZ_JBHLTG010000008.1"/>
</dbReference>
<keyword evidence="2 7" id="KW-0645">Protease</keyword>
<dbReference type="InterPro" id="IPR052759">
    <property type="entry name" value="Metalloprotease_M4"/>
</dbReference>
<evidence type="ECO:0000313" key="11">
    <source>
        <dbReference type="Proteomes" id="UP001589896"/>
    </source>
</evidence>
<dbReference type="PRINTS" id="PR00730">
    <property type="entry name" value="THERMOLYSIN"/>
</dbReference>
<dbReference type="PANTHER" id="PTHR43579">
    <property type="match status" value="1"/>
</dbReference>
<evidence type="ECO:0000256" key="5">
    <source>
        <dbReference type="ARBA" id="ARBA00022833"/>
    </source>
</evidence>
<keyword evidence="6 7" id="KW-0482">Metalloprotease</keyword>
<organism evidence="10 11">
    <name type="scientific">Lysobacter korlensis</name>
    <dbReference type="NCBI Taxonomy" id="553636"/>
    <lineage>
        <taxon>Bacteria</taxon>
        <taxon>Pseudomonadati</taxon>
        <taxon>Pseudomonadota</taxon>
        <taxon>Gammaproteobacteria</taxon>
        <taxon>Lysobacterales</taxon>
        <taxon>Lysobacteraceae</taxon>
        <taxon>Lysobacter</taxon>
    </lineage>
</organism>
<evidence type="ECO:0000256" key="1">
    <source>
        <dbReference type="ARBA" id="ARBA00009388"/>
    </source>
</evidence>
<evidence type="ECO:0000256" key="4">
    <source>
        <dbReference type="ARBA" id="ARBA00022801"/>
    </source>
</evidence>
<evidence type="ECO:0000256" key="7">
    <source>
        <dbReference type="RuleBase" id="RU366073"/>
    </source>
</evidence>
<dbReference type="SUPFAM" id="SSF55486">
    <property type="entry name" value="Metalloproteases ('zincins'), catalytic domain"/>
    <property type="match status" value="1"/>
</dbReference>
<feature type="domain" description="Peptidase M4" evidence="8">
    <location>
        <begin position="92"/>
        <end position="175"/>
    </location>
</feature>
<keyword evidence="4 7" id="KW-0378">Hydrolase</keyword>
<evidence type="ECO:0000256" key="3">
    <source>
        <dbReference type="ARBA" id="ARBA00022723"/>
    </source>
</evidence>
<dbReference type="InterPro" id="IPR027268">
    <property type="entry name" value="Peptidase_M4/M1_CTD_sf"/>
</dbReference>
<dbReference type="Pfam" id="PF02868">
    <property type="entry name" value="Peptidase_M4_C"/>
    <property type="match status" value="1"/>
</dbReference>
<comment type="subcellular location">
    <subcellularLocation>
        <location evidence="7">Secreted</location>
    </subcellularLocation>
</comment>
<evidence type="ECO:0000259" key="8">
    <source>
        <dbReference type="Pfam" id="PF01447"/>
    </source>
</evidence>
<reference evidence="10 11" key="1">
    <citation type="submission" date="2024-09" db="EMBL/GenBank/DDBJ databases">
        <authorList>
            <person name="Sun Q."/>
            <person name="Mori K."/>
        </authorList>
    </citation>
    <scope>NUCLEOTIDE SEQUENCE [LARGE SCALE GENOMIC DNA]</scope>
    <source>
        <strain evidence="10 11">KCTC 23076</strain>
    </source>
</reference>
<dbReference type="EMBL" id="JBHLTG010000008">
    <property type="protein sequence ID" value="MFC0681631.1"/>
    <property type="molecule type" value="Genomic_DNA"/>
</dbReference>
<feature type="domain" description="Peptidase M4 C-terminal" evidence="9">
    <location>
        <begin position="178"/>
        <end position="346"/>
    </location>
</feature>
<comment type="similarity">
    <text evidence="1 7">Belongs to the peptidase M4 family.</text>
</comment>
<dbReference type="InterPro" id="IPR023612">
    <property type="entry name" value="Peptidase_M4"/>
</dbReference>
<evidence type="ECO:0000256" key="6">
    <source>
        <dbReference type="ARBA" id="ARBA00023049"/>
    </source>
</evidence>
<evidence type="ECO:0000256" key="2">
    <source>
        <dbReference type="ARBA" id="ARBA00022670"/>
    </source>
</evidence>
<dbReference type="GO" id="GO:0016787">
    <property type="term" value="F:hydrolase activity"/>
    <property type="evidence" value="ECO:0007669"/>
    <property type="project" value="UniProtKB-KW"/>
</dbReference>